<evidence type="ECO:0000313" key="1">
    <source>
        <dbReference type="EMBL" id="KAI3712744.1"/>
    </source>
</evidence>
<comment type="caution">
    <text evidence="1">The sequence shown here is derived from an EMBL/GenBank/DDBJ whole genome shotgun (WGS) entry which is preliminary data.</text>
</comment>
<reference evidence="1 2" key="2">
    <citation type="journal article" date="2022" name="Mol. Ecol. Resour.">
        <title>The genomes of chicory, endive, great burdock and yacon provide insights into Asteraceae paleo-polyploidization history and plant inulin production.</title>
        <authorList>
            <person name="Fan W."/>
            <person name="Wang S."/>
            <person name="Wang H."/>
            <person name="Wang A."/>
            <person name="Jiang F."/>
            <person name="Liu H."/>
            <person name="Zhao H."/>
            <person name="Xu D."/>
            <person name="Zhang Y."/>
        </authorList>
    </citation>
    <scope>NUCLEOTIDE SEQUENCE [LARGE SCALE GENOMIC DNA]</scope>
    <source>
        <strain evidence="2">cv. Yunnan</strain>
        <tissue evidence="1">Leaves</tissue>
    </source>
</reference>
<reference evidence="2" key="1">
    <citation type="journal article" date="2022" name="Mol. Ecol. Resour.">
        <title>The genomes of chicory, endive, great burdock and yacon provide insights into Asteraceae palaeo-polyploidization history and plant inulin production.</title>
        <authorList>
            <person name="Fan W."/>
            <person name="Wang S."/>
            <person name="Wang H."/>
            <person name="Wang A."/>
            <person name="Jiang F."/>
            <person name="Liu H."/>
            <person name="Zhao H."/>
            <person name="Xu D."/>
            <person name="Zhang Y."/>
        </authorList>
    </citation>
    <scope>NUCLEOTIDE SEQUENCE [LARGE SCALE GENOMIC DNA]</scope>
    <source>
        <strain evidence="2">cv. Yunnan</strain>
    </source>
</reference>
<dbReference type="Proteomes" id="UP001056120">
    <property type="component" value="Linkage Group LG24"/>
</dbReference>
<name>A0ACB9ARP8_9ASTR</name>
<sequence>MCSSAILSLWRRGGSSYDKWSWRWGNEGGYCYTDQDDDGRSGVDDGGGIDRGGDMLGSGVRGNGEIIPFREVQGRTLT</sequence>
<organism evidence="1 2">
    <name type="scientific">Smallanthus sonchifolius</name>
    <dbReference type="NCBI Taxonomy" id="185202"/>
    <lineage>
        <taxon>Eukaryota</taxon>
        <taxon>Viridiplantae</taxon>
        <taxon>Streptophyta</taxon>
        <taxon>Embryophyta</taxon>
        <taxon>Tracheophyta</taxon>
        <taxon>Spermatophyta</taxon>
        <taxon>Magnoliopsida</taxon>
        <taxon>eudicotyledons</taxon>
        <taxon>Gunneridae</taxon>
        <taxon>Pentapetalae</taxon>
        <taxon>asterids</taxon>
        <taxon>campanulids</taxon>
        <taxon>Asterales</taxon>
        <taxon>Asteraceae</taxon>
        <taxon>Asteroideae</taxon>
        <taxon>Heliantheae alliance</taxon>
        <taxon>Millerieae</taxon>
        <taxon>Smallanthus</taxon>
    </lineage>
</organism>
<keyword evidence="2" id="KW-1185">Reference proteome</keyword>
<evidence type="ECO:0000313" key="2">
    <source>
        <dbReference type="Proteomes" id="UP001056120"/>
    </source>
</evidence>
<dbReference type="EMBL" id="CM042041">
    <property type="protein sequence ID" value="KAI3712744.1"/>
    <property type="molecule type" value="Genomic_DNA"/>
</dbReference>
<proteinExistence type="predicted"/>
<accession>A0ACB9ARP8</accession>
<gene>
    <name evidence="1" type="ORF">L1987_71309</name>
</gene>
<protein>
    <submittedName>
        <fullName evidence="1">Uncharacterized protein</fullName>
    </submittedName>
</protein>